<keyword evidence="1" id="KW-0812">Transmembrane</keyword>
<proteinExistence type="predicted"/>
<accession>A0A0F3N7Y0</accession>
<evidence type="ECO:0000313" key="2">
    <source>
        <dbReference type="EMBL" id="KJV63812.1"/>
    </source>
</evidence>
<sequence length="49" mass="5640">MRVKHNIATTGGLRAPVVAVQVRVSALILYYILMLTYHYSIMDWNVVFD</sequence>
<dbReference type="AlphaFoldDB" id="A0A0F3N7Y0"/>
<protein>
    <submittedName>
        <fullName evidence="2">Uncharacterized protein</fullName>
    </submittedName>
</protein>
<organism evidence="2 3">
    <name type="scientific">Anaplasma phagocytophilum str. ApMUC09</name>
    <dbReference type="NCBI Taxonomy" id="1359152"/>
    <lineage>
        <taxon>Bacteria</taxon>
        <taxon>Pseudomonadati</taxon>
        <taxon>Pseudomonadota</taxon>
        <taxon>Alphaproteobacteria</taxon>
        <taxon>Rickettsiales</taxon>
        <taxon>Anaplasmataceae</taxon>
        <taxon>Anaplasma</taxon>
        <taxon>phagocytophilum group</taxon>
    </lineage>
</organism>
<evidence type="ECO:0000313" key="3">
    <source>
        <dbReference type="Proteomes" id="UP000033441"/>
    </source>
</evidence>
<feature type="transmembrane region" description="Helical" evidence="1">
    <location>
        <begin position="12"/>
        <end position="33"/>
    </location>
</feature>
<reference evidence="2 3" key="1">
    <citation type="submission" date="2015-02" db="EMBL/GenBank/DDBJ databases">
        <title>Genome Sequencing of Rickettsiales.</title>
        <authorList>
            <person name="Daugherty S.C."/>
            <person name="Su Q."/>
            <person name="Abolude K."/>
            <person name="Beier-Sexton M."/>
            <person name="Carlyon J.A."/>
            <person name="Carter R."/>
            <person name="Day N.P."/>
            <person name="Dumler S.J."/>
            <person name="Dyachenko V."/>
            <person name="Godinez A."/>
            <person name="Kurtti T.J."/>
            <person name="Lichay M."/>
            <person name="Mullins K.E."/>
            <person name="Ott S."/>
            <person name="Pappas-Brown V."/>
            <person name="Paris D.H."/>
            <person name="Patel P."/>
            <person name="Richards A.L."/>
            <person name="Sadzewicz L."/>
            <person name="Sears K."/>
            <person name="Seidman D."/>
            <person name="Sengamalay N."/>
            <person name="Stenos J."/>
            <person name="Tallon L.J."/>
            <person name="Vincent G."/>
            <person name="Fraser C.M."/>
            <person name="Munderloh U."/>
            <person name="Dunning-Hotopp J.C."/>
        </authorList>
    </citation>
    <scope>NUCLEOTIDE SEQUENCE [LARGE SCALE GENOMIC DNA]</scope>
    <source>
        <strain evidence="2 3">ApMUC09</strain>
    </source>
</reference>
<name>A0A0F3N7Y0_ANAPH</name>
<dbReference type="Proteomes" id="UP000033441">
    <property type="component" value="Unassembled WGS sequence"/>
</dbReference>
<evidence type="ECO:0000256" key="1">
    <source>
        <dbReference type="SAM" id="Phobius"/>
    </source>
</evidence>
<gene>
    <name evidence="2" type="ORF">APHMUC_1024</name>
</gene>
<keyword evidence="1" id="KW-0472">Membrane</keyword>
<keyword evidence="1" id="KW-1133">Transmembrane helix</keyword>
<comment type="caution">
    <text evidence="2">The sequence shown here is derived from an EMBL/GenBank/DDBJ whole genome shotgun (WGS) entry which is preliminary data.</text>
</comment>
<dbReference type="PATRIC" id="fig|1359152.3.peg.1073"/>
<dbReference type="EMBL" id="LANV01000001">
    <property type="protein sequence ID" value="KJV63812.1"/>
    <property type="molecule type" value="Genomic_DNA"/>
</dbReference>